<protein>
    <submittedName>
        <fullName evidence="1">Uncharacterized protein</fullName>
    </submittedName>
</protein>
<evidence type="ECO:0000313" key="2">
    <source>
        <dbReference type="Proteomes" id="UP000193427"/>
    </source>
</evidence>
<sequence length="168" mass="18736">MKKLLASVFGSKAPAEKARPTPKRPVLIEAPKRDDLRELALQVMHAEELSRAAGGVGKLAGELHDLRSIQKVLDSRQVEPEATYSLQSLGVAFGRVFVRNNAGYDWCMVDDEYGRVAAIRYKETSIRVFPKTMISKRVEAGESVDVESLYDVMQSQLESIRREIDADA</sequence>
<dbReference type="STRING" id="946333.A4W93_21575"/>
<keyword evidence="2" id="KW-1185">Reference proteome</keyword>
<accession>A0A1W6LDF2</accession>
<reference evidence="1 2" key="1">
    <citation type="submission" date="2016-04" db="EMBL/GenBank/DDBJ databases">
        <title>Complete genome sequence of natural rubber-degrading, novel Gram-negative bacterium, Rhizobacter gummiphilus strain NS21.</title>
        <authorList>
            <person name="Tabata M."/>
            <person name="Kasai D."/>
            <person name="Fukuda M."/>
        </authorList>
    </citation>
    <scope>NUCLEOTIDE SEQUENCE [LARGE SCALE GENOMIC DNA]</scope>
    <source>
        <strain evidence="1 2">NS21</strain>
    </source>
</reference>
<evidence type="ECO:0000313" key="1">
    <source>
        <dbReference type="EMBL" id="ARN22280.1"/>
    </source>
</evidence>
<organism evidence="1 2">
    <name type="scientific">Piscinibacter gummiphilus</name>
    <dbReference type="NCBI Taxonomy" id="946333"/>
    <lineage>
        <taxon>Bacteria</taxon>
        <taxon>Pseudomonadati</taxon>
        <taxon>Pseudomonadota</taxon>
        <taxon>Betaproteobacteria</taxon>
        <taxon>Burkholderiales</taxon>
        <taxon>Sphaerotilaceae</taxon>
        <taxon>Piscinibacter</taxon>
    </lineage>
</organism>
<dbReference type="Gene3D" id="1.20.120.1090">
    <property type="match status" value="1"/>
</dbReference>
<dbReference type="KEGG" id="rgu:A4W93_21575"/>
<dbReference type="InterPro" id="IPR024266">
    <property type="entry name" value="DUF3806"/>
</dbReference>
<name>A0A1W6LDF2_9BURK</name>
<dbReference type="Proteomes" id="UP000193427">
    <property type="component" value="Chromosome"/>
</dbReference>
<dbReference type="AlphaFoldDB" id="A0A1W6LDF2"/>
<proteinExistence type="predicted"/>
<dbReference type="EMBL" id="CP015118">
    <property type="protein sequence ID" value="ARN22280.1"/>
    <property type="molecule type" value="Genomic_DNA"/>
</dbReference>
<dbReference type="Pfam" id="PF12713">
    <property type="entry name" value="DUF3806"/>
    <property type="match status" value="1"/>
</dbReference>
<dbReference type="RefSeq" id="WP_237357597.1">
    <property type="nucleotide sequence ID" value="NZ_BSPR01000006.1"/>
</dbReference>
<gene>
    <name evidence="1" type="ORF">A4W93_21575</name>
</gene>